<proteinExistence type="predicted"/>
<sequence>MSRFTHSQ</sequence>
<reference evidence="1" key="1">
    <citation type="submission" date="2014-11" db="EMBL/GenBank/DDBJ databases">
        <authorList>
            <person name="Amaro Gonzalez C."/>
        </authorList>
    </citation>
    <scope>NUCLEOTIDE SEQUENCE</scope>
</reference>
<accession>A0A0E9VXD9</accession>
<dbReference type="EMBL" id="GBXM01025845">
    <property type="protein sequence ID" value="JAH82732.1"/>
    <property type="molecule type" value="Transcribed_RNA"/>
</dbReference>
<protein>
    <submittedName>
        <fullName evidence="1">Uncharacterized protein</fullName>
    </submittedName>
</protein>
<name>A0A0E9VXD9_ANGAN</name>
<reference evidence="1" key="2">
    <citation type="journal article" date="2015" name="Fish Shellfish Immunol.">
        <title>Early steps in the European eel (Anguilla anguilla)-Vibrio vulnificus interaction in the gills: Role of the RtxA13 toxin.</title>
        <authorList>
            <person name="Callol A."/>
            <person name="Pajuelo D."/>
            <person name="Ebbesson L."/>
            <person name="Teles M."/>
            <person name="MacKenzie S."/>
            <person name="Amaro C."/>
        </authorList>
    </citation>
    <scope>NUCLEOTIDE SEQUENCE</scope>
</reference>
<evidence type="ECO:0000313" key="1">
    <source>
        <dbReference type="EMBL" id="JAH82732.1"/>
    </source>
</evidence>
<organism evidence="1">
    <name type="scientific">Anguilla anguilla</name>
    <name type="common">European freshwater eel</name>
    <name type="synonym">Muraena anguilla</name>
    <dbReference type="NCBI Taxonomy" id="7936"/>
    <lineage>
        <taxon>Eukaryota</taxon>
        <taxon>Metazoa</taxon>
        <taxon>Chordata</taxon>
        <taxon>Craniata</taxon>
        <taxon>Vertebrata</taxon>
        <taxon>Euteleostomi</taxon>
        <taxon>Actinopterygii</taxon>
        <taxon>Neopterygii</taxon>
        <taxon>Teleostei</taxon>
        <taxon>Anguilliformes</taxon>
        <taxon>Anguillidae</taxon>
        <taxon>Anguilla</taxon>
    </lineage>
</organism>